<keyword evidence="1" id="KW-0472">Membrane</keyword>
<reference evidence="2 3" key="1">
    <citation type="submission" date="2016-05" db="EMBL/GenBank/DDBJ databases">
        <authorList>
            <person name="Gu J."/>
        </authorList>
    </citation>
    <scope>NUCLEOTIDE SEQUENCE [LARGE SCALE GENOMIC DNA]</scope>
    <source>
        <strain evidence="2 3">ACCC40021</strain>
    </source>
</reference>
<dbReference type="Proteomes" id="UP000187191">
    <property type="component" value="Chromosome"/>
</dbReference>
<accession>A0ABM6H0B1</accession>
<proteinExistence type="predicted"/>
<name>A0ABM6H0B1_9ACTN</name>
<keyword evidence="3" id="KW-1185">Reference proteome</keyword>
<keyword evidence="1" id="KW-0812">Transmembrane</keyword>
<evidence type="ECO:0000256" key="1">
    <source>
        <dbReference type="SAM" id="Phobius"/>
    </source>
</evidence>
<evidence type="ECO:0000313" key="2">
    <source>
        <dbReference type="EMBL" id="APY89717.1"/>
    </source>
</evidence>
<protein>
    <submittedName>
        <fullName evidence="2">Uncharacterized protein</fullName>
    </submittedName>
</protein>
<evidence type="ECO:0000313" key="3">
    <source>
        <dbReference type="Proteomes" id="UP000187191"/>
    </source>
</evidence>
<sequence>MAAAAGLALLVLALTGSVPLVVDVTAGRAEGVAAGAAALTVCGGLWGVLPRLVRRSGPRAGAAARGVADITPVAVRRGLSRAPRRQW</sequence>
<dbReference type="EMBL" id="CP015588">
    <property type="protein sequence ID" value="APY89717.1"/>
    <property type="molecule type" value="Genomic_DNA"/>
</dbReference>
<keyword evidence="1" id="KW-1133">Transmembrane helix</keyword>
<gene>
    <name evidence="2" type="ORF">A7J05_32100</name>
</gene>
<organism evidence="2 3">
    <name type="scientific">Streptomyces alfalfae</name>
    <dbReference type="NCBI Taxonomy" id="1642299"/>
    <lineage>
        <taxon>Bacteria</taxon>
        <taxon>Bacillati</taxon>
        <taxon>Actinomycetota</taxon>
        <taxon>Actinomycetes</taxon>
        <taxon>Kitasatosporales</taxon>
        <taxon>Streptomycetaceae</taxon>
        <taxon>Streptomyces</taxon>
    </lineage>
</organism>
<feature type="transmembrane region" description="Helical" evidence="1">
    <location>
        <begin position="29"/>
        <end position="49"/>
    </location>
</feature>